<feature type="transmembrane region" description="Helical" evidence="2">
    <location>
        <begin position="192"/>
        <end position="214"/>
    </location>
</feature>
<feature type="compositionally biased region" description="Polar residues" evidence="1">
    <location>
        <begin position="46"/>
        <end position="58"/>
    </location>
</feature>
<keyword evidence="4" id="KW-1185">Reference proteome</keyword>
<dbReference type="EMBL" id="RDQH01000329">
    <property type="protein sequence ID" value="RXI03927.1"/>
    <property type="molecule type" value="Genomic_DNA"/>
</dbReference>
<organism evidence="3 4">
    <name type="scientific">Malus domestica</name>
    <name type="common">Apple</name>
    <name type="synonym">Pyrus malus</name>
    <dbReference type="NCBI Taxonomy" id="3750"/>
    <lineage>
        <taxon>Eukaryota</taxon>
        <taxon>Viridiplantae</taxon>
        <taxon>Streptophyta</taxon>
        <taxon>Embryophyta</taxon>
        <taxon>Tracheophyta</taxon>
        <taxon>Spermatophyta</taxon>
        <taxon>Magnoliopsida</taxon>
        <taxon>eudicotyledons</taxon>
        <taxon>Gunneridae</taxon>
        <taxon>Pentapetalae</taxon>
        <taxon>rosids</taxon>
        <taxon>fabids</taxon>
        <taxon>Rosales</taxon>
        <taxon>Rosaceae</taxon>
        <taxon>Amygdaloideae</taxon>
        <taxon>Maleae</taxon>
        <taxon>Malus</taxon>
    </lineage>
</organism>
<reference evidence="3 4" key="1">
    <citation type="submission" date="2018-10" db="EMBL/GenBank/DDBJ databases">
        <title>A high-quality apple genome assembly.</title>
        <authorList>
            <person name="Hu J."/>
        </authorList>
    </citation>
    <scope>NUCLEOTIDE SEQUENCE [LARGE SCALE GENOMIC DNA]</scope>
    <source>
        <strain evidence="4">cv. HFTH1</strain>
        <tissue evidence="3">Young leaf</tissue>
    </source>
</reference>
<evidence type="ECO:0000313" key="3">
    <source>
        <dbReference type="EMBL" id="RXI03927.1"/>
    </source>
</evidence>
<evidence type="ECO:0000256" key="2">
    <source>
        <dbReference type="SAM" id="Phobius"/>
    </source>
</evidence>
<keyword evidence="2" id="KW-1133">Transmembrane helix</keyword>
<feature type="transmembrane region" description="Helical" evidence="2">
    <location>
        <begin position="161"/>
        <end position="180"/>
    </location>
</feature>
<keyword evidence="2" id="KW-0472">Membrane</keyword>
<evidence type="ECO:0000256" key="1">
    <source>
        <dbReference type="SAM" id="MobiDB-lite"/>
    </source>
</evidence>
<dbReference type="Proteomes" id="UP000290289">
    <property type="component" value="Chromosome 3"/>
</dbReference>
<proteinExistence type="predicted"/>
<name>A0A498K9F8_MALDO</name>
<evidence type="ECO:0000313" key="4">
    <source>
        <dbReference type="Proteomes" id="UP000290289"/>
    </source>
</evidence>
<sequence>MAAQGGTFETQDLKSEITNGSTSYKVGKVEEYTAQGSTYETHDLNTHGTSCKPQGSTPKKQHLNTDDTSYTVEEYRQQRRINVEGCGDIPNPIKTFDDTRFPRLVERAAHMSSYLFAFIDTILHSFGYSNLAFVITAKLANEDVSQRHKKEIMEFGDSSPMLTPLATLALPNLYCFAGFLKEAINGKGIAQVYDTLTLQILLCGALILINLPLYQALYLRKDKGKIPATVAFKSMAFAVVACTCFKFSY</sequence>
<dbReference type="STRING" id="3750.A0A498K9F8"/>
<gene>
    <name evidence="3" type="ORF">DVH24_038201</name>
</gene>
<keyword evidence="2" id="KW-0812">Transmembrane</keyword>
<accession>A0A498K9F8</accession>
<comment type="caution">
    <text evidence="3">The sequence shown here is derived from an EMBL/GenBank/DDBJ whole genome shotgun (WGS) entry which is preliminary data.</text>
</comment>
<feature type="region of interest" description="Disordered" evidence="1">
    <location>
        <begin position="40"/>
        <end position="67"/>
    </location>
</feature>
<protein>
    <submittedName>
        <fullName evidence="3">Uncharacterized protein</fullName>
    </submittedName>
</protein>
<dbReference type="PANTHER" id="PTHR13301">
    <property type="entry name" value="X-BOX TRANSCRIPTION FACTOR-RELATED"/>
    <property type="match status" value="1"/>
</dbReference>
<feature type="transmembrane region" description="Helical" evidence="2">
    <location>
        <begin position="114"/>
        <end position="141"/>
    </location>
</feature>
<dbReference type="AlphaFoldDB" id="A0A498K9F8"/>